<feature type="non-terminal residue" evidence="3">
    <location>
        <position position="78"/>
    </location>
</feature>
<dbReference type="InterPro" id="IPR054593">
    <property type="entry name" value="Beta-mannosidase-like_N2"/>
</dbReference>
<feature type="domain" description="Beta-mannosidase-like galactose-binding" evidence="2">
    <location>
        <begin position="30"/>
        <end position="68"/>
    </location>
</feature>
<dbReference type="Pfam" id="PF22666">
    <property type="entry name" value="Glyco_hydro_2_N2"/>
    <property type="match status" value="1"/>
</dbReference>
<feature type="non-terminal residue" evidence="3">
    <location>
        <position position="1"/>
    </location>
</feature>
<protein>
    <recommendedName>
        <fullName evidence="2">Beta-mannosidase-like galactose-binding domain-containing protein</fullName>
    </recommendedName>
</protein>
<dbReference type="PANTHER" id="PTHR42732">
    <property type="entry name" value="BETA-GALACTOSIDASE"/>
    <property type="match status" value="1"/>
</dbReference>
<organism evidence="3 4">
    <name type="scientific">Agathobacter rectalis</name>
    <dbReference type="NCBI Taxonomy" id="39491"/>
    <lineage>
        <taxon>Bacteria</taxon>
        <taxon>Bacillati</taxon>
        <taxon>Bacillota</taxon>
        <taxon>Clostridia</taxon>
        <taxon>Lachnospirales</taxon>
        <taxon>Lachnospiraceae</taxon>
        <taxon>Agathobacter</taxon>
    </lineage>
</organism>
<dbReference type="AlphaFoldDB" id="A0AAW4USQ6"/>
<sequence>VQLPHDWSVELDFDEKAGGASGYLPGGIGWYRKSFMIPASYKNQKVSLVFDGIYHKATIFLNGKEIAYHRYGYTSFET</sequence>
<proteinExistence type="predicted"/>
<dbReference type="GO" id="GO:0004553">
    <property type="term" value="F:hydrolase activity, hydrolyzing O-glycosyl compounds"/>
    <property type="evidence" value="ECO:0007669"/>
    <property type="project" value="InterPro"/>
</dbReference>
<dbReference type="EMBL" id="JAJCJQ010000190">
    <property type="protein sequence ID" value="MCB6962586.1"/>
    <property type="molecule type" value="Genomic_DNA"/>
</dbReference>
<dbReference type="GO" id="GO:0005975">
    <property type="term" value="P:carbohydrate metabolic process"/>
    <property type="evidence" value="ECO:0007669"/>
    <property type="project" value="InterPro"/>
</dbReference>
<name>A0AAW4USQ6_9FIRM</name>
<evidence type="ECO:0000256" key="1">
    <source>
        <dbReference type="ARBA" id="ARBA00022801"/>
    </source>
</evidence>
<gene>
    <name evidence="3" type="ORF">LIZ82_17160</name>
</gene>
<accession>A0AAW4USQ6</accession>
<evidence type="ECO:0000313" key="3">
    <source>
        <dbReference type="EMBL" id="MCB6962586.1"/>
    </source>
</evidence>
<comment type="caution">
    <text evidence="3">The sequence shown here is derived from an EMBL/GenBank/DDBJ whole genome shotgun (WGS) entry which is preliminary data.</text>
</comment>
<dbReference type="InterPro" id="IPR008979">
    <property type="entry name" value="Galactose-bd-like_sf"/>
</dbReference>
<dbReference type="InterPro" id="IPR051913">
    <property type="entry name" value="GH2_Domain-Containing"/>
</dbReference>
<evidence type="ECO:0000259" key="2">
    <source>
        <dbReference type="Pfam" id="PF22666"/>
    </source>
</evidence>
<dbReference type="SUPFAM" id="SSF49785">
    <property type="entry name" value="Galactose-binding domain-like"/>
    <property type="match status" value="1"/>
</dbReference>
<reference evidence="3" key="1">
    <citation type="submission" date="2021-10" db="EMBL/GenBank/DDBJ databases">
        <title>Collection of gut derived symbiotic bacterial strains cultured from healthy donors.</title>
        <authorList>
            <person name="Lin H."/>
            <person name="Littmann E."/>
            <person name="Kohout C."/>
            <person name="Pamer E.G."/>
        </authorList>
    </citation>
    <scope>NUCLEOTIDE SEQUENCE</scope>
    <source>
        <strain evidence="3">DFI.7.28A</strain>
    </source>
</reference>
<evidence type="ECO:0000313" key="4">
    <source>
        <dbReference type="Proteomes" id="UP001197741"/>
    </source>
</evidence>
<keyword evidence="1" id="KW-0378">Hydrolase</keyword>
<dbReference type="Gene3D" id="2.60.120.260">
    <property type="entry name" value="Galactose-binding domain-like"/>
    <property type="match status" value="1"/>
</dbReference>
<dbReference type="PANTHER" id="PTHR42732:SF1">
    <property type="entry name" value="BETA-MANNOSIDASE"/>
    <property type="match status" value="1"/>
</dbReference>
<dbReference type="Proteomes" id="UP001197741">
    <property type="component" value="Unassembled WGS sequence"/>
</dbReference>